<protein>
    <submittedName>
        <fullName evidence="5">Phosphatidylinositol-bisphosphate-binding protein</fullName>
    </submittedName>
</protein>
<evidence type="ECO:0000256" key="4">
    <source>
        <dbReference type="ARBA" id="ARBA00025740"/>
    </source>
</evidence>
<keyword evidence="6" id="KW-1185">Reference proteome</keyword>
<dbReference type="RefSeq" id="XP_014171424.1">
    <property type="nucleotide sequence ID" value="XM_014315949.1"/>
</dbReference>
<dbReference type="PANTHER" id="PTHR11227">
    <property type="entry name" value="WD-REPEAT PROTEIN INTERACTING WITH PHOSPHOINOSIDES WIPI -RELATED"/>
    <property type="match status" value="1"/>
</dbReference>
<organism evidence="6">
    <name type="scientific">Grosmannia clavigera (strain kw1407 / UAMH 11150)</name>
    <name type="common">Blue stain fungus</name>
    <name type="synonym">Graphiocladiella clavigera</name>
    <dbReference type="NCBI Taxonomy" id="655863"/>
    <lineage>
        <taxon>Eukaryota</taxon>
        <taxon>Fungi</taxon>
        <taxon>Dikarya</taxon>
        <taxon>Ascomycota</taxon>
        <taxon>Pezizomycotina</taxon>
        <taxon>Sordariomycetes</taxon>
        <taxon>Sordariomycetidae</taxon>
        <taxon>Ophiostomatales</taxon>
        <taxon>Ophiostomataceae</taxon>
        <taxon>Leptographium</taxon>
    </lineage>
</organism>
<evidence type="ECO:0000313" key="5">
    <source>
        <dbReference type="EMBL" id="EFX01942.1"/>
    </source>
</evidence>
<proteinExistence type="inferred from homology"/>
<dbReference type="OrthoDB" id="1667587at2759"/>
<comment type="similarity">
    <text evidence="4">Belongs to the WD repeat PROPPIN family.</text>
</comment>
<dbReference type="GeneID" id="25978289"/>
<sequence length="397" mass="42431">MDVRSPIENSSSSVALSASFNLNCDCFVVATNNGFRVFDAATCKQLAKRVLKEGGVGMIQIFGRSNIIPLVVIWDEKKVEFTREIACSSRVRGIRVLDRKVVVLLQDEVRTYSIDGVPKLDARFPTTSNPAGLCSISGTHLAFPGRTAGQVQLVQNQTQAVSIIPAHASALGAIALSRDGSLLATASEKGTLVRVWSTANNARVAELRRGVDHVTIFSLGFNPSGTLLACTSDKGTLHVFDVPHAGGGVLDHLHGGPAQVEASDAGGAWSYEDSDVASYASDPRTDGGRGGDGSGRWGVLGKLPFMPRYFRDTVSFASAEFALDDGPGPNRQREAEEAATMRWTRLPRGTLGWTSDDTVAVLGAGIDAKYERFVVSVGNDGRRVCVRQAWANYMGID</sequence>
<dbReference type="SUPFAM" id="SSF50978">
    <property type="entry name" value="WD40 repeat-like"/>
    <property type="match status" value="1"/>
</dbReference>
<reference evidence="5 6" key="1">
    <citation type="journal article" date="2011" name="Proc. Natl. Acad. Sci. U.S.A.">
        <title>Genome and transcriptome analyses of the mountain pine beetle-fungal symbiont Grosmannia clavigera, a lodgepole pine pathogen.</title>
        <authorList>
            <person name="DiGuistini S."/>
            <person name="Wang Y."/>
            <person name="Liao N.Y."/>
            <person name="Taylor G."/>
            <person name="Tanguay P."/>
            <person name="Feau N."/>
            <person name="Henrissat B."/>
            <person name="Chan S.K."/>
            <person name="Hesse-Orce U."/>
            <person name="Alamouti S.M."/>
            <person name="Tsui C.K.M."/>
            <person name="Docking R.T."/>
            <person name="Levasseur A."/>
            <person name="Haridas S."/>
            <person name="Robertson G."/>
            <person name="Birol I."/>
            <person name="Holt R.A."/>
            <person name="Marra M.A."/>
            <person name="Hamelin R.C."/>
            <person name="Hirst M."/>
            <person name="Jones S.J.M."/>
            <person name="Bohlmann J."/>
            <person name="Breuil C."/>
        </authorList>
    </citation>
    <scope>NUCLEOTIDE SEQUENCE [LARGE SCALE GENOMIC DNA]</scope>
    <source>
        <strain evidence="6">kw1407 / UAMH 11150</strain>
    </source>
</reference>
<dbReference type="eggNOG" id="KOG2111">
    <property type="taxonomic scope" value="Eukaryota"/>
</dbReference>
<dbReference type="SMART" id="SM00320">
    <property type="entry name" value="WD40"/>
    <property type="match status" value="2"/>
</dbReference>
<comment type="subcellular location">
    <subcellularLocation>
        <location evidence="1">Vacuole membrane</location>
        <topology evidence="1">Peripheral membrane protein</topology>
    </subcellularLocation>
</comment>
<dbReference type="GO" id="GO:0005774">
    <property type="term" value="C:vacuolar membrane"/>
    <property type="evidence" value="ECO:0007669"/>
    <property type="project" value="UniProtKB-SubCell"/>
</dbReference>
<dbReference type="HOGENOM" id="CLU_025895_0_0_1"/>
<accession>F0XK90</accession>
<dbReference type="InterPro" id="IPR048720">
    <property type="entry name" value="PROPPIN"/>
</dbReference>
<gene>
    <name evidence="5" type="ORF">CMQ_5013</name>
</gene>
<evidence type="ECO:0000256" key="2">
    <source>
        <dbReference type="ARBA" id="ARBA00022574"/>
    </source>
</evidence>
<dbReference type="EMBL" id="GL629787">
    <property type="protein sequence ID" value="EFX01942.1"/>
    <property type="molecule type" value="Genomic_DNA"/>
</dbReference>
<keyword evidence="2" id="KW-0853">WD repeat</keyword>
<evidence type="ECO:0000313" key="6">
    <source>
        <dbReference type="Proteomes" id="UP000007796"/>
    </source>
</evidence>
<dbReference type="Proteomes" id="UP000007796">
    <property type="component" value="Unassembled WGS sequence"/>
</dbReference>
<dbReference type="InterPro" id="IPR001680">
    <property type="entry name" value="WD40_rpt"/>
</dbReference>
<dbReference type="InterPro" id="IPR015943">
    <property type="entry name" value="WD40/YVTN_repeat-like_dom_sf"/>
</dbReference>
<dbReference type="Pfam" id="PF21032">
    <property type="entry name" value="PROPPIN"/>
    <property type="match status" value="1"/>
</dbReference>
<evidence type="ECO:0000256" key="3">
    <source>
        <dbReference type="ARBA" id="ARBA00022737"/>
    </source>
</evidence>
<name>F0XK90_GROCL</name>
<evidence type="ECO:0000256" key="1">
    <source>
        <dbReference type="ARBA" id="ARBA00004148"/>
    </source>
</evidence>
<dbReference type="Gene3D" id="2.130.10.10">
    <property type="entry name" value="YVTN repeat-like/Quinoprotein amine dehydrogenase"/>
    <property type="match status" value="1"/>
</dbReference>
<dbReference type="InterPro" id="IPR036322">
    <property type="entry name" value="WD40_repeat_dom_sf"/>
</dbReference>
<keyword evidence="3" id="KW-0677">Repeat</keyword>
<dbReference type="InParanoid" id="F0XK90"/>
<dbReference type="STRING" id="655863.F0XK90"/>
<dbReference type="AlphaFoldDB" id="F0XK90"/>